<comment type="function">
    <text evidence="1 10">Exerts its effect at some terminal stage of cytochrome c oxidase synthesis, probably by being involved in the insertion of the copper B into subunit I.</text>
</comment>
<comment type="subcellular location">
    <subcellularLocation>
        <location evidence="2 10">Cell inner membrane</location>
        <topology evidence="2 10">Single-pass type II membrane protein</topology>
        <orientation evidence="2 10">Periplasmic side</orientation>
    </subcellularLocation>
</comment>
<feature type="transmembrane region" description="Helical" evidence="11">
    <location>
        <begin position="20"/>
        <end position="40"/>
    </location>
</feature>
<dbReference type="NCBIfam" id="NF003465">
    <property type="entry name" value="PRK05089.1"/>
    <property type="match status" value="1"/>
</dbReference>
<evidence type="ECO:0000256" key="6">
    <source>
        <dbReference type="ARBA" id="ARBA00022968"/>
    </source>
</evidence>
<feature type="topological domain" description="Cytoplasmic" evidence="10">
    <location>
        <begin position="1"/>
        <end position="13"/>
    </location>
</feature>
<keyword evidence="9 10" id="KW-0472">Membrane</keyword>
<name>A0A2A4Z915_9PROT</name>
<organism evidence="12">
    <name type="scientific">OCS116 cluster bacterium</name>
    <dbReference type="NCBI Taxonomy" id="2030921"/>
    <lineage>
        <taxon>Bacteria</taxon>
        <taxon>Pseudomonadati</taxon>
        <taxon>Pseudomonadota</taxon>
        <taxon>Alphaproteobacteria</taxon>
        <taxon>OCS116 cluster</taxon>
    </lineage>
</organism>
<evidence type="ECO:0000256" key="4">
    <source>
        <dbReference type="ARBA" id="ARBA00015384"/>
    </source>
</evidence>
<comment type="caution">
    <text evidence="12">The sequence shown here is derived from an EMBL/GenBank/DDBJ whole genome shotgun (WGS) entry which is preliminary data.</text>
</comment>
<accession>A0A2A4Z915</accession>
<keyword evidence="7 10" id="KW-1133">Transmembrane helix</keyword>
<evidence type="ECO:0000256" key="9">
    <source>
        <dbReference type="ARBA" id="ARBA00023136"/>
    </source>
</evidence>
<dbReference type="PIRSF" id="PIRSF005413">
    <property type="entry name" value="COX11"/>
    <property type="match status" value="1"/>
</dbReference>
<evidence type="ECO:0000256" key="8">
    <source>
        <dbReference type="ARBA" id="ARBA00023008"/>
    </source>
</evidence>
<keyword evidence="8 10" id="KW-0186">Copper</keyword>
<dbReference type="HAMAP" id="MF_00155">
    <property type="entry name" value="CtaG"/>
    <property type="match status" value="1"/>
</dbReference>
<keyword evidence="10" id="KW-0997">Cell inner membrane</keyword>
<keyword evidence="10" id="KW-1003">Cell membrane</keyword>
<dbReference type="GO" id="GO:0005886">
    <property type="term" value="C:plasma membrane"/>
    <property type="evidence" value="ECO:0007669"/>
    <property type="project" value="UniProtKB-SubCell"/>
</dbReference>
<dbReference type="Gene3D" id="2.60.370.10">
    <property type="entry name" value="Ctag/Cox11"/>
    <property type="match status" value="1"/>
</dbReference>
<dbReference type="EMBL" id="NVUS01000002">
    <property type="protein sequence ID" value="PCJ03513.1"/>
    <property type="molecule type" value="Genomic_DNA"/>
</dbReference>
<comment type="similarity">
    <text evidence="3 10">Belongs to the COX11/CtaG family.</text>
</comment>
<proteinExistence type="inferred from homology"/>
<evidence type="ECO:0000256" key="2">
    <source>
        <dbReference type="ARBA" id="ARBA00004382"/>
    </source>
</evidence>
<reference evidence="12" key="2">
    <citation type="journal article" date="2018" name="ISME J.">
        <title>A dynamic microbial community with high functional redundancy inhabits the cold, oxic subseafloor aquifer.</title>
        <authorList>
            <person name="Tully B.J."/>
            <person name="Wheat C.G."/>
            <person name="Glazer B.T."/>
            <person name="Huber J.A."/>
        </authorList>
    </citation>
    <scope>NUCLEOTIDE SEQUENCE</scope>
    <source>
        <strain evidence="12">NORP83</strain>
    </source>
</reference>
<dbReference type="FunFam" id="2.60.370.10:FF:000001">
    <property type="entry name" value="COX11 cytochrome c oxidase assembly homolog"/>
    <property type="match status" value="1"/>
</dbReference>
<evidence type="ECO:0000256" key="5">
    <source>
        <dbReference type="ARBA" id="ARBA00022692"/>
    </source>
</evidence>
<dbReference type="PANTHER" id="PTHR21320:SF3">
    <property type="entry name" value="CYTOCHROME C OXIDASE ASSEMBLY PROTEIN COX11, MITOCHONDRIAL-RELATED"/>
    <property type="match status" value="1"/>
</dbReference>
<reference key="1">
    <citation type="submission" date="2017-08" db="EMBL/GenBank/DDBJ databases">
        <title>A dynamic microbial community with high functional redundancy inhabits the cold, oxic subseafloor aquifer.</title>
        <authorList>
            <person name="Tully B.J."/>
            <person name="Wheat C.G."/>
            <person name="Glazer B.T."/>
            <person name="Huber J.A."/>
        </authorList>
    </citation>
    <scope>NUCLEOTIDE SEQUENCE [LARGE SCALE GENOMIC DNA]</scope>
</reference>
<dbReference type="InterPro" id="IPR007533">
    <property type="entry name" value="Cyt_c_oxidase_assmbl_CtaG"/>
</dbReference>
<evidence type="ECO:0000313" key="12">
    <source>
        <dbReference type="EMBL" id="PCJ03513.1"/>
    </source>
</evidence>
<dbReference type="GO" id="GO:0008535">
    <property type="term" value="P:respiratory chain complex IV assembly"/>
    <property type="evidence" value="ECO:0007669"/>
    <property type="project" value="UniProtKB-UniRule"/>
</dbReference>
<keyword evidence="5 10" id="KW-0812">Transmembrane</keyword>
<keyword evidence="6 10" id="KW-0735">Signal-anchor</keyword>
<sequence>MAQIEEGHHKQDIKTAKTAVFLALFVALMVGMAYAAVPLYEAFCQVTGFGGTTQRADTGSDVILARTVRVQFDANVADDLPWEFKPVQREVEIKIGESQLIFYNATNFANKDIKGSAIFNVSPASAGAYFNKIECFCFTEQTLNAHQTVDMPVEFFIDPDYATDPDLEHVNIITLSYTFYPAED</sequence>
<dbReference type="PANTHER" id="PTHR21320">
    <property type="entry name" value="CYTOCHROME C OXIDASE ASSEMBLY PROTEIN COX11-RELATED"/>
    <property type="match status" value="1"/>
</dbReference>
<dbReference type="GO" id="GO:0005507">
    <property type="term" value="F:copper ion binding"/>
    <property type="evidence" value="ECO:0007669"/>
    <property type="project" value="InterPro"/>
</dbReference>
<dbReference type="Pfam" id="PF04442">
    <property type="entry name" value="CtaG_Cox11"/>
    <property type="match status" value="1"/>
</dbReference>
<dbReference type="AlphaFoldDB" id="A0A2A4Z915"/>
<evidence type="ECO:0000256" key="10">
    <source>
        <dbReference type="HAMAP-Rule" id="MF_00155"/>
    </source>
</evidence>
<feature type="topological domain" description="Periplasmic" evidence="10">
    <location>
        <begin position="37"/>
        <end position="184"/>
    </location>
</feature>
<evidence type="ECO:0000256" key="3">
    <source>
        <dbReference type="ARBA" id="ARBA00009620"/>
    </source>
</evidence>
<dbReference type="SUPFAM" id="SSF110111">
    <property type="entry name" value="Ctag/Cox11"/>
    <property type="match status" value="1"/>
</dbReference>
<protein>
    <recommendedName>
        <fullName evidence="4 10">Cytochrome c oxidase assembly protein CtaG</fullName>
    </recommendedName>
</protein>
<evidence type="ECO:0000256" key="11">
    <source>
        <dbReference type="SAM" id="Phobius"/>
    </source>
</evidence>
<dbReference type="InterPro" id="IPR023471">
    <property type="entry name" value="CtaG/Cox11_dom_sf"/>
</dbReference>
<gene>
    <name evidence="10" type="primary">ctaG</name>
    <name evidence="12" type="ORF">COB13_02510</name>
</gene>
<evidence type="ECO:0000256" key="1">
    <source>
        <dbReference type="ARBA" id="ARBA00004007"/>
    </source>
</evidence>
<evidence type="ECO:0000256" key="7">
    <source>
        <dbReference type="ARBA" id="ARBA00022989"/>
    </source>
</evidence>